<proteinExistence type="predicted"/>
<comment type="caution">
    <text evidence="2">The sequence shown here is derived from an EMBL/GenBank/DDBJ whole genome shotgun (WGS) entry which is preliminary data.</text>
</comment>
<name>A0A5B7JTQ7_PORTR</name>
<dbReference type="InterPro" id="IPR017946">
    <property type="entry name" value="PLC-like_Pdiesterase_TIM-brl"/>
</dbReference>
<dbReference type="Pfam" id="PF00388">
    <property type="entry name" value="PI-PLC-X"/>
    <property type="match status" value="1"/>
</dbReference>
<dbReference type="OrthoDB" id="269822at2759"/>
<dbReference type="AlphaFoldDB" id="A0A5B7JTQ7"/>
<dbReference type="GO" id="GO:0032587">
    <property type="term" value="C:ruffle membrane"/>
    <property type="evidence" value="ECO:0007669"/>
    <property type="project" value="TreeGrafter"/>
</dbReference>
<keyword evidence="3" id="KW-1185">Reference proteome</keyword>
<evidence type="ECO:0000313" key="2">
    <source>
        <dbReference type="EMBL" id="MPD01372.1"/>
    </source>
</evidence>
<gene>
    <name evidence="2" type="primary">PLCG2_1</name>
    <name evidence="2" type="ORF">E2C01_096895</name>
</gene>
<dbReference type="PROSITE" id="PS50007">
    <property type="entry name" value="PIPLC_X_DOMAIN"/>
    <property type="match status" value="1"/>
</dbReference>
<dbReference type="PANTHER" id="PTHR10336:SF159">
    <property type="entry name" value="1-PHOSPHATIDYLINOSITOL 4,5-BISPHOSPHATE PHOSPHODIESTERASE GAMMA"/>
    <property type="match status" value="1"/>
</dbReference>
<dbReference type="EMBL" id="VSRR010126892">
    <property type="protein sequence ID" value="MPD01372.1"/>
    <property type="molecule type" value="Genomic_DNA"/>
</dbReference>
<evidence type="ECO:0000313" key="3">
    <source>
        <dbReference type="Proteomes" id="UP000324222"/>
    </source>
</evidence>
<accession>A0A5B7JTQ7</accession>
<dbReference type="GO" id="GO:0046488">
    <property type="term" value="P:phosphatidylinositol metabolic process"/>
    <property type="evidence" value="ECO:0007669"/>
    <property type="project" value="TreeGrafter"/>
</dbReference>
<dbReference type="Gene3D" id="3.20.20.190">
    <property type="entry name" value="Phosphatidylinositol (PI) phosphodiesterase"/>
    <property type="match status" value="1"/>
</dbReference>
<sequence length="48" mass="5392">MGCRCIELDCWDGTENNPVIFHGGTFTSKINFTDVIETIRDHAFATSK</sequence>
<feature type="domain" description="Phosphatidylinositol-specific phospholipase C X" evidence="1">
    <location>
        <begin position="1"/>
        <end position="48"/>
    </location>
</feature>
<dbReference type="InterPro" id="IPR000909">
    <property type="entry name" value="PLipase_C_PInositol-sp_X_dom"/>
</dbReference>
<evidence type="ECO:0000259" key="1">
    <source>
        <dbReference type="Pfam" id="PF00388"/>
    </source>
</evidence>
<dbReference type="GO" id="GO:0010634">
    <property type="term" value="P:positive regulation of epithelial cell migration"/>
    <property type="evidence" value="ECO:0007669"/>
    <property type="project" value="TreeGrafter"/>
</dbReference>
<protein>
    <submittedName>
        <fullName evidence="2">1-phosphatidylinositol 4,5-bisphosphate phosphodiesterase gamma-2</fullName>
    </submittedName>
</protein>
<dbReference type="PANTHER" id="PTHR10336">
    <property type="entry name" value="PHOSPHOINOSITIDE-SPECIFIC PHOSPHOLIPASE C FAMILY PROTEIN"/>
    <property type="match status" value="1"/>
</dbReference>
<organism evidence="2 3">
    <name type="scientific">Portunus trituberculatus</name>
    <name type="common">Swimming crab</name>
    <name type="synonym">Neptunus trituberculatus</name>
    <dbReference type="NCBI Taxonomy" id="210409"/>
    <lineage>
        <taxon>Eukaryota</taxon>
        <taxon>Metazoa</taxon>
        <taxon>Ecdysozoa</taxon>
        <taxon>Arthropoda</taxon>
        <taxon>Crustacea</taxon>
        <taxon>Multicrustacea</taxon>
        <taxon>Malacostraca</taxon>
        <taxon>Eumalacostraca</taxon>
        <taxon>Eucarida</taxon>
        <taxon>Decapoda</taxon>
        <taxon>Pleocyemata</taxon>
        <taxon>Brachyura</taxon>
        <taxon>Eubrachyura</taxon>
        <taxon>Portunoidea</taxon>
        <taxon>Portunidae</taxon>
        <taxon>Portuninae</taxon>
        <taxon>Portunus</taxon>
    </lineage>
</organism>
<dbReference type="Proteomes" id="UP000324222">
    <property type="component" value="Unassembled WGS sequence"/>
</dbReference>
<dbReference type="SUPFAM" id="SSF51695">
    <property type="entry name" value="PLC-like phosphodiesterases"/>
    <property type="match status" value="1"/>
</dbReference>
<dbReference type="GO" id="GO:0051209">
    <property type="term" value="P:release of sequestered calcium ion into cytosol"/>
    <property type="evidence" value="ECO:0007669"/>
    <property type="project" value="TreeGrafter"/>
</dbReference>
<dbReference type="GO" id="GO:0004435">
    <property type="term" value="F:phosphatidylinositol-4,5-bisphosphate phospholipase C activity"/>
    <property type="evidence" value="ECO:0007669"/>
    <property type="project" value="TreeGrafter"/>
</dbReference>
<dbReference type="GO" id="GO:0048015">
    <property type="term" value="P:phosphatidylinositol-mediated signaling"/>
    <property type="evidence" value="ECO:0007669"/>
    <property type="project" value="TreeGrafter"/>
</dbReference>
<reference evidence="2 3" key="1">
    <citation type="submission" date="2019-05" db="EMBL/GenBank/DDBJ databases">
        <title>Another draft genome of Portunus trituberculatus and its Hox gene families provides insights of decapod evolution.</title>
        <authorList>
            <person name="Jeong J.-H."/>
            <person name="Song I."/>
            <person name="Kim S."/>
            <person name="Choi T."/>
            <person name="Kim D."/>
            <person name="Ryu S."/>
            <person name="Kim W."/>
        </authorList>
    </citation>
    <scope>NUCLEOTIDE SEQUENCE [LARGE SCALE GENOMIC DNA]</scope>
    <source>
        <tissue evidence="2">Muscle</tissue>
    </source>
</reference>
<dbReference type="InterPro" id="IPR001192">
    <property type="entry name" value="PI-PLC_fam"/>
</dbReference>